<evidence type="ECO:0000313" key="1">
    <source>
        <dbReference type="EMBL" id="MBB5365334.1"/>
    </source>
</evidence>
<protein>
    <submittedName>
        <fullName evidence="1">Uncharacterized protein</fullName>
    </submittedName>
</protein>
<comment type="caution">
    <text evidence="1">The sequence shown here is derived from an EMBL/GenBank/DDBJ whole genome shotgun (WGS) entry which is preliminary data.</text>
</comment>
<evidence type="ECO:0000313" key="2">
    <source>
        <dbReference type="Proteomes" id="UP000552709"/>
    </source>
</evidence>
<keyword evidence="2" id="KW-1185">Reference proteome</keyword>
<proteinExistence type="predicted"/>
<dbReference type="EMBL" id="JACHFL010000017">
    <property type="protein sequence ID" value="MBB5365334.1"/>
    <property type="molecule type" value="Genomic_DNA"/>
</dbReference>
<reference evidence="1 2" key="1">
    <citation type="submission" date="2020-08" db="EMBL/GenBank/DDBJ databases">
        <title>Genomic Encyclopedia of Type Strains, Phase IV (KMG-IV): sequencing the most valuable type-strain genomes for metagenomic binning, comparative biology and taxonomic classification.</title>
        <authorList>
            <person name="Goeker M."/>
        </authorList>
    </citation>
    <scope>NUCLEOTIDE SEQUENCE [LARGE SCALE GENOMIC DNA]</scope>
    <source>
        <strain evidence="1 2">DSM 27939</strain>
    </source>
</reference>
<dbReference type="Proteomes" id="UP000552709">
    <property type="component" value="Unassembled WGS sequence"/>
</dbReference>
<name>A0A7W8K163_9DEIO</name>
<dbReference type="AlphaFoldDB" id="A0A7W8K163"/>
<gene>
    <name evidence="1" type="ORF">HNQ08_004455</name>
</gene>
<sequence length="45" mass="4963">MIGDDRLHSADIPKEMLVLLDGPVTFALIGGFVDPLSRLWIPPVF</sequence>
<accession>A0A7W8K163</accession>
<organism evidence="1 2">
    <name type="scientific">Deinococcus humi</name>
    <dbReference type="NCBI Taxonomy" id="662880"/>
    <lineage>
        <taxon>Bacteria</taxon>
        <taxon>Thermotogati</taxon>
        <taxon>Deinococcota</taxon>
        <taxon>Deinococci</taxon>
        <taxon>Deinococcales</taxon>
        <taxon>Deinococcaceae</taxon>
        <taxon>Deinococcus</taxon>
    </lineage>
</organism>